<dbReference type="PANTHER" id="PTHR45128:SF1">
    <property type="entry name" value="S-ADENOSYLMETHIONINE-DEPENDENT METHYLTRANSFERASE RV2258C"/>
    <property type="match status" value="1"/>
</dbReference>
<dbReference type="Pfam" id="PF13847">
    <property type="entry name" value="Methyltransf_31"/>
    <property type="match status" value="1"/>
</dbReference>
<dbReference type="eggNOG" id="COG2226">
    <property type="taxonomic scope" value="Bacteria"/>
</dbReference>
<evidence type="ECO:0000313" key="3">
    <source>
        <dbReference type="Proteomes" id="UP000011765"/>
    </source>
</evidence>
<dbReference type="GO" id="GO:0032259">
    <property type="term" value="P:methylation"/>
    <property type="evidence" value="ECO:0007669"/>
    <property type="project" value="UniProtKB-KW"/>
</dbReference>
<protein>
    <submittedName>
        <fullName evidence="2">Methyltransferase type 11</fullName>
    </submittedName>
</protein>
<dbReference type="Gene3D" id="3.40.50.150">
    <property type="entry name" value="Vaccinia Virus protein VP39"/>
    <property type="match status" value="1"/>
</dbReference>
<dbReference type="AlphaFoldDB" id="M1E7T7"/>
<dbReference type="EMBL" id="CP002690">
    <property type="protein sequence ID" value="AEE15411.1"/>
    <property type="molecule type" value="Genomic_DNA"/>
</dbReference>
<dbReference type="KEGG" id="tnr:Thena_1805"/>
<dbReference type="CDD" id="cd02440">
    <property type="entry name" value="AdoMet_MTases"/>
    <property type="match status" value="1"/>
</dbReference>
<dbReference type="InterPro" id="IPR025714">
    <property type="entry name" value="Methyltranfer_dom"/>
</dbReference>
<proteinExistence type="predicted"/>
<evidence type="ECO:0000313" key="2">
    <source>
        <dbReference type="EMBL" id="AEE15411.1"/>
    </source>
</evidence>
<dbReference type="STRING" id="747365.Thena_1805"/>
<evidence type="ECO:0000259" key="1">
    <source>
        <dbReference type="Pfam" id="PF13847"/>
    </source>
</evidence>
<keyword evidence="2" id="KW-0808">Transferase</keyword>
<reference evidence="2 3" key="1">
    <citation type="submission" date="2011-04" db="EMBL/GenBank/DDBJ databases">
        <title>The complete genome of Thermodesulfobium narugense DSM 14796.</title>
        <authorList>
            <consortium name="US DOE Joint Genome Institute (JGI-PGF)"/>
            <person name="Lucas S."/>
            <person name="Han J."/>
            <person name="Lapidus A."/>
            <person name="Bruce D."/>
            <person name="Goodwin L."/>
            <person name="Pitluck S."/>
            <person name="Peters L."/>
            <person name="Kyrpides N."/>
            <person name="Mavromatis K."/>
            <person name="Pagani I."/>
            <person name="Ivanova N."/>
            <person name="Ovchinnikova G."/>
            <person name="Zhang X."/>
            <person name="Saunders L."/>
            <person name="Detter J.C."/>
            <person name="Tapia R."/>
            <person name="Han C."/>
            <person name="Land M."/>
            <person name="Hauser L."/>
            <person name="Markowitz V."/>
            <person name="Cheng J.-F."/>
            <person name="Hugenholtz P."/>
            <person name="Woyke T."/>
            <person name="Wu D."/>
            <person name="Spring S."/>
            <person name="Schroeder M."/>
            <person name="Brambilla E."/>
            <person name="Klenk H.-P."/>
            <person name="Eisen J.A."/>
        </authorList>
    </citation>
    <scope>NUCLEOTIDE SEQUENCE [LARGE SCALE GENOMIC DNA]</scope>
    <source>
        <strain evidence="2 3">DSM 14796</strain>
    </source>
</reference>
<accession>M1E7T7</accession>
<dbReference type="HOGENOM" id="CLU_037990_16_1_9"/>
<dbReference type="RefSeq" id="WP_013757131.1">
    <property type="nucleotide sequence ID" value="NC_015499.1"/>
</dbReference>
<dbReference type="PANTHER" id="PTHR45128">
    <property type="entry name" value="METHYLTRANSFERASE TYPE 11"/>
    <property type="match status" value="1"/>
</dbReference>
<dbReference type="Proteomes" id="UP000011765">
    <property type="component" value="Chromosome"/>
</dbReference>
<dbReference type="OrthoDB" id="9764961at2"/>
<dbReference type="InterPro" id="IPR053173">
    <property type="entry name" value="SAM-binding_MTase"/>
</dbReference>
<feature type="domain" description="Methyltransferase" evidence="1">
    <location>
        <begin position="20"/>
        <end position="129"/>
    </location>
</feature>
<dbReference type="GO" id="GO:0008168">
    <property type="term" value="F:methyltransferase activity"/>
    <property type="evidence" value="ECO:0007669"/>
    <property type="project" value="UniProtKB-KW"/>
</dbReference>
<keyword evidence="3" id="KW-1185">Reference proteome</keyword>
<gene>
    <name evidence="2" type="ORF">Thena_1805</name>
</gene>
<organism evidence="2 3">
    <name type="scientific">Thermodesulfobium narugense DSM 14796</name>
    <dbReference type="NCBI Taxonomy" id="747365"/>
    <lineage>
        <taxon>Bacteria</taxon>
        <taxon>Pseudomonadati</taxon>
        <taxon>Thermodesulfobiota</taxon>
        <taxon>Thermodesulfobiia</taxon>
        <taxon>Thermodesulfobiales</taxon>
        <taxon>Thermodesulfobiaceae</taxon>
        <taxon>Thermodesulfobium</taxon>
    </lineage>
</organism>
<dbReference type="InterPro" id="IPR029063">
    <property type="entry name" value="SAM-dependent_MTases_sf"/>
</dbReference>
<keyword evidence="2" id="KW-0489">Methyltransferase</keyword>
<sequence>MHKDISQFIDVKRVLDEIIIKDDLRILDLGCGGGAISIPCAKMLTKGTIFAVDKNTEVLNIMLNRAKSENINNLIALNSSFEDLEFQEEYFDLVIMSSVYHELEDAPLILKRINRWLRSTGILSVIEWKKERKENFGPPAVVRVEEDLLLGTLIFSGFDLIHMEDLTPSIYHVILKKSDRISNSEQKF</sequence>
<dbReference type="SUPFAM" id="SSF53335">
    <property type="entry name" value="S-adenosyl-L-methionine-dependent methyltransferases"/>
    <property type="match status" value="1"/>
</dbReference>
<name>M1E7T7_9BACT</name>